<feature type="compositionally biased region" description="Polar residues" evidence="1">
    <location>
        <begin position="77"/>
        <end position="97"/>
    </location>
</feature>
<protein>
    <submittedName>
        <fullName evidence="2">Rha family transcriptional regulator</fullName>
    </submittedName>
</protein>
<dbReference type="SUPFAM" id="SSF47413">
    <property type="entry name" value="lambda repressor-like DNA-binding domains"/>
    <property type="match status" value="1"/>
</dbReference>
<name>A0A3M8TJN9_PSEPU</name>
<dbReference type="Proteomes" id="UP000278162">
    <property type="component" value="Unassembled WGS sequence"/>
</dbReference>
<reference evidence="2 3" key="1">
    <citation type="submission" date="2018-10" db="EMBL/GenBank/DDBJ databases">
        <title>An outbreak of IMP-63 producing strain in France.</title>
        <authorList>
            <person name="Bour M."/>
            <person name="Liapis E."/>
            <person name="Plesiat P."/>
        </authorList>
    </citation>
    <scope>NUCLEOTIDE SEQUENCE [LARGE SCALE GENOMIC DNA]</scope>
    <source>
        <strain evidence="2 3">12917</strain>
    </source>
</reference>
<proteinExistence type="predicted"/>
<dbReference type="RefSeq" id="WP_123083837.1">
    <property type="nucleotide sequence ID" value="NZ_RJAI01000003.1"/>
</dbReference>
<feature type="region of interest" description="Disordered" evidence="1">
    <location>
        <begin position="74"/>
        <end position="97"/>
    </location>
</feature>
<dbReference type="Pfam" id="PF15943">
    <property type="entry name" value="YdaS_toxin"/>
    <property type="match status" value="1"/>
</dbReference>
<dbReference type="Gene3D" id="1.10.260.40">
    <property type="entry name" value="lambda repressor-like DNA-binding domains"/>
    <property type="match status" value="1"/>
</dbReference>
<evidence type="ECO:0000256" key="1">
    <source>
        <dbReference type="SAM" id="MobiDB-lite"/>
    </source>
</evidence>
<evidence type="ECO:0000313" key="3">
    <source>
        <dbReference type="Proteomes" id="UP000278162"/>
    </source>
</evidence>
<comment type="caution">
    <text evidence="2">The sequence shown here is derived from an EMBL/GenBank/DDBJ whole genome shotgun (WGS) entry which is preliminary data.</text>
</comment>
<dbReference type="AlphaFoldDB" id="A0A3M8TJN9"/>
<dbReference type="GO" id="GO:0003677">
    <property type="term" value="F:DNA binding"/>
    <property type="evidence" value="ECO:0007669"/>
    <property type="project" value="InterPro"/>
</dbReference>
<accession>A0A3M8TJN9</accession>
<organism evidence="2 3">
    <name type="scientific">Pseudomonas putida</name>
    <name type="common">Arthrobacter siderocapsulatus</name>
    <dbReference type="NCBI Taxonomy" id="303"/>
    <lineage>
        <taxon>Bacteria</taxon>
        <taxon>Pseudomonadati</taxon>
        <taxon>Pseudomonadota</taxon>
        <taxon>Gammaproteobacteria</taxon>
        <taxon>Pseudomonadales</taxon>
        <taxon>Pseudomonadaceae</taxon>
        <taxon>Pseudomonas</taxon>
    </lineage>
</organism>
<dbReference type="EMBL" id="RJAI01000003">
    <property type="protein sequence ID" value="RNF93729.1"/>
    <property type="molecule type" value="Genomic_DNA"/>
</dbReference>
<sequence>MSIQAMASVIKAVGSQTALAKILECTPQNVQRMCATGHVPPKHVLRIESASGVSRGLLRPDLYPEAAPTMSEILPSSEVSVESGNPSVNLSSTGGAQ</sequence>
<dbReference type="InterPro" id="IPR031856">
    <property type="entry name" value="YdaS_toxin-like"/>
</dbReference>
<dbReference type="InterPro" id="IPR010982">
    <property type="entry name" value="Lambda_DNA-bd_dom_sf"/>
</dbReference>
<gene>
    <name evidence="2" type="ORF">EFK07_03395</name>
</gene>
<evidence type="ECO:0000313" key="2">
    <source>
        <dbReference type="EMBL" id="RNF93729.1"/>
    </source>
</evidence>